<dbReference type="NCBIfam" id="TIGR00312">
    <property type="entry name" value="cbiD"/>
    <property type="match status" value="1"/>
</dbReference>
<accession>E3HDC5</accession>
<evidence type="ECO:0000256" key="5">
    <source>
        <dbReference type="HAMAP-Rule" id="MF_00787"/>
    </source>
</evidence>
<dbReference type="EMBL" id="CP002282">
    <property type="protein sequence ID" value="ADO84125.1"/>
    <property type="molecule type" value="Genomic_DNA"/>
</dbReference>
<evidence type="ECO:0000313" key="6">
    <source>
        <dbReference type="EMBL" id="ADO84125.1"/>
    </source>
</evidence>
<gene>
    <name evidence="5" type="primary">cbiD</name>
    <name evidence="6" type="ordered locus">Ilyop_2365</name>
</gene>
<keyword evidence="4 5" id="KW-0949">S-adenosyl-L-methionine</keyword>
<keyword evidence="2 5" id="KW-0489">Methyltransferase</keyword>
<dbReference type="UniPathway" id="UPA00148">
    <property type="reaction ID" value="UER00227"/>
</dbReference>
<dbReference type="InterPro" id="IPR036074">
    <property type="entry name" value="CbiD_sf"/>
</dbReference>
<geneLocation type="plasmid" evidence="6 7">
    <name>pILYOP01</name>
</geneLocation>
<comment type="similarity">
    <text evidence="5">Belongs to the CbiD family.</text>
</comment>
<dbReference type="GO" id="GO:0019251">
    <property type="term" value="P:anaerobic cobalamin biosynthetic process"/>
    <property type="evidence" value="ECO:0007669"/>
    <property type="project" value="UniProtKB-UniRule"/>
</dbReference>
<evidence type="ECO:0000256" key="2">
    <source>
        <dbReference type="ARBA" id="ARBA00022603"/>
    </source>
</evidence>
<sequence length="388" mass="43324">MENFVHMDKFTYQDGKKLRYGYTTGSTATAAAKGAVEALFAGEFKESVKIDTPFGWELDLQITEAELDRDRAVCAVRKDAGDDPDVTHGILIFVSAEKVDDLSIEREDCFYNENRTIELTGGEGVGKVTKKGLQVPPGKPAINQGPRSMIFKEVQKVLPEGEKVRLEVFIPQGQEKALMTFNPKLGIVGGISVLGSSGIVKPMSEEAYKNSLTVELGFHKEERKKNTVVFTFGNYGKRFIKENLNIPIEDVFVISNFVGFMIEQAAHRKFERVILLGHIGKMVKLAGGIFHTHSKVSDAKLEIFTTCALLAGEDYETLLKIADSNTTDEAVEYVTNEKTYEIMCERIVEKCSHKAKNIEFASLLFSFEKGELGRSYNFDRVIEELETV</sequence>
<keyword evidence="6" id="KW-0614">Plasmid</keyword>
<name>E3HDC5_ILYPC</name>
<dbReference type="Pfam" id="PF01888">
    <property type="entry name" value="CbiD"/>
    <property type="match status" value="1"/>
</dbReference>
<evidence type="ECO:0000256" key="3">
    <source>
        <dbReference type="ARBA" id="ARBA00022679"/>
    </source>
</evidence>
<comment type="catalytic activity">
    <reaction evidence="5">
        <text>Co-precorrin-5B + S-adenosyl-L-methionine = Co-precorrin-6A + S-adenosyl-L-homocysteine</text>
        <dbReference type="Rhea" id="RHEA:26285"/>
        <dbReference type="ChEBI" id="CHEBI:57856"/>
        <dbReference type="ChEBI" id="CHEBI:59789"/>
        <dbReference type="ChEBI" id="CHEBI:60063"/>
        <dbReference type="ChEBI" id="CHEBI:60064"/>
        <dbReference type="EC" id="2.1.1.195"/>
    </reaction>
</comment>
<comment type="function">
    <text evidence="5">Catalyzes the methylation of C-1 in cobalt-precorrin-5B to form cobalt-precorrin-6A.</text>
</comment>
<keyword evidence="1 5" id="KW-0169">Cobalamin biosynthesis</keyword>
<evidence type="ECO:0000256" key="4">
    <source>
        <dbReference type="ARBA" id="ARBA00022691"/>
    </source>
</evidence>
<comment type="pathway">
    <text evidence="5">Cofactor biosynthesis; adenosylcobalamin biosynthesis; cob(II)yrinate a,c-diamide from sirohydrochlorin (anaerobic route): step 6/10.</text>
</comment>
<dbReference type="KEGG" id="ipo:Ilyop_2365"/>
<organism evidence="6 7">
    <name type="scientific">Ilyobacter polytropus (strain ATCC 51220 / DSM 2926 / LMG 16218 / CuHBu1)</name>
    <dbReference type="NCBI Taxonomy" id="572544"/>
    <lineage>
        <taxon>Bacteria</taxon>
        <taxon>Fusobacteriati</taxon>
        <taxon>Fusobacteriota</taxon>
        <taxon>Fusobacteriia</taxon>
        <taxon>Fusobacteriales</taxon>
        <taxon>Fusobacteriaceae</taxon>
        <taxon>Ilyobacter</taxon>
    </lineage>
</organism>
<protein>
    <recommendedName>
        <fullName evidence="5">Cobalt-precorrin-5B C(1)-methyltransferase</fullName>
        <ecNumber evidence="5">2.1.1.195</ecNumber>
    </recommendedName>
    <alternativeName>
        <fullName evidence="5">Cobalt-precorrin-6A synthase</fullName>
    </alternativeName>
</protein>
<dbReference type="SUPFAM" id="SSF111342">
    <property type="entry name" value="CbiD-like"/>
    <property type="match status" value="1"/>
</dbReference>
<dbReference type="OrthoDB" id="6439987at2"/>
<reference evidence="6 7" key="1">
    <citation type="journal article" date="2010" name="Stand. Genomic Sci.">
        <title>Complete genome sequence of Ilyobacter polytropus type strain (CuHbu1).</title>
        <authorList>
            <person name="Sikorski J."/>
            <person name="Chertkov O."/>
            <person name="Lapidus A."/>
            <person name="Nolan M."/>
            <person name="Lucas S."/>
            <person name="Del Rio T.G."/>
            <person name="Tice H."/>
            <person name="Cheng J.F."/>
            <person name="Tapia R."/>
            <person name="Han C."/>
            <person name="Goodwin L."/>
            <person name="Pitluck S."/>
            <person name="Liolios K."/>
            <person name="Ivanova N."/>
            <person name="Mavromatis K."/>
            <person name="Mikhailova N."/>
            <person name="Pati A."/>
            <person name="Chen A."/>
            <person name="Palaniappan K."/>
            <person name="Land M."/>
            <person name="Hauser L."/>
            <person name="Chang Y.J."/>
            <person name="Jeffries C.D."/>
            <person name="Brambilla E."/>
            <person name="Yasawong M."/>
            <person name="Rohde M."/>
            <person name="Pukall R."/>
            <person name="Spring S."/>
            <person name="Goker M."/>
            <person name="Woyke T."/>
            <person name="Bristow J."/>
            <person name="Eisen J.A."/>
            <person name="Markowitz V."/>
            <person name="Hugenholtz P."/>
            <person name="Kyrpides N.C."/>
            <person name="Klenk H.P."/>
        </authorList>
    </citation>
    <scope>NUCLEOTIDE SEQUENCE [LARGE SCALE GENOMIC DNA]</scope>
    <source>
        <strain evidence="7">ATCC 51220 / DSM 2926 / LMG 16218 / CuHBu1</strain>
        <plasmid evidence="7">pILYOP01</plasmid>
    </source>
</reference>
<keyword evidence="7" id="KW-1185">Reference proteome</keyword>
<dbReference type="GO" id="GO:0032259">
    <property type="term" value="P:methylation"/>
    <property type="evidence" value="ECO:0007669"/>
    <property type="project" value="UniProtKB-KW"/>
</dbReference>
<keyword evidence="3 5" id="KW-0808">Transferase</keyword>
<proteinExistence type="inferred from homology"/>
<evidence type="ECO:0000256" key="1">
    <source>
        <dbReference type="ARBA" id="ARBA00022573"/>
    </source>
</evidence>
<dbReference type="GO" id="GO:0043780">
    <property type="term" value="F:cobalt-precorrin-5B C1-methyltransferase activity"/>
    <property type="evidence" value="ECO:0007669"/>
    <property type="project" value="RHEA"/>
</dbReference>
<dbReference type="PIRSF" id="PIRSF026782">
    <property type="entry name" value="CbiD"/>
    <property type="match status" value="1"/>
</dbReference>
<dbReference type="AlphaFoldDB" id="E3HDC5"/>
<dbReference type="PANTHER" id="PTHR35863">
    <property type="entry name" value="COBALT-PRECORRIN-5B C(1)-METHYLTRANSFERASE"/>
    <property type="match status" value="1"/>
</dbReference>
<dbReference type="Gene3D" id="3.30.2110.10">
    <property type="entry name" value="CbiD-like"/>
    <property type="match status" value="1"/>
</dbReference>
<dbReference type="InterPro" id="IPR002748">
    <property type="entry name" value="CbiD"/>
</dbReference>
<dbReference type="HOGENOM" id="CLU_041273_1_0_0"/>
<dbReference type="EC" id="2.1.1.195" evidence="5"/>
<dbReference type="HAMAP" id="MF_00787">
    <property type="entry name" value="CbiD"/>
    <property type="match status" value="1"/>
</dbReference>
<evidence type="ECO:0000313" key="7">
    <source>
        <dbReference type="Proteomes" id="UP000006875"/>
    </source>
</evidence>
<dbReference type="PANTHER" id="PTHR35863:SF1">
    <property type="entry name" value="COBALT-PRECORRIN-5B C(1)-METHYLTRANSFERASE"/>
    <property type="match status" value="1"/>
</dbReference>
<dbReference type="Proteomes" id="UP000006875">
    <property type="component" value="Plasmid pILYOP01"/>
</dbReference>